<name>A0ABN7VWS9_GIGMA</name>
<comment type="caution">
    <text evidence="2">The sequence shown here is derived from an EMBL/GenBank/DDBJ whole genome shotgun (WGS) entry which is preliminary data.</text>
</comment>
<dbReference type="EMBL" id="CAJVQB010023181">
    <property type="protein sequence ID" value="CAG8801252.1"/>
    <property type="molecule type" value="Genomic_DNA"/>
</dbReference>
<accession>A0ABN7VWS9</accession>
<reference evidence="2 3" key="1">
    <citation type="submission" date="2021-06" db="EMBL/GenBank/DDBJ databases">
        <authorList>
            <person name="Kallberg Y."/>
            <person name="Tangrot J."/>
            <person name="Rosling A."/>
        </authorList>
    </citation>
    <scope>NUCLEOTIDE SEQUENCE [LARGE SCALE GENOMIC DNA]</scope>
    <source>
        <strain evidence="2 3">120-4 pot B 10/14</strain>
    </source>
</reference>
<gene>
    <name evidence="2" type="ORF">GMARGA_LOCUS23150</name>
</gene>
<sequence length="132" mass="15139">MFSETASEDDSFFEYPNDTLVSVCTDNDEELVCSEFKDYTGNLPLITTPIVIEVGTQFISMLVAVHYVEQYAFQNHFSVYKYKCEIFADSTCRKRVLKCDIRGRYNERLSRPTLGKQTNKGAKSKDVHGKLI</sequence>
<dbReference type="Proteomes" id="UP000789901">
    <property type="component" value="Unassembled WGS sequence"/>
</dbReference>
<evidence type="ECO:0000313" key="2">
    <source>
        <dbReference type="EMBL" id="CAG8801252.1"/>
    </source>
</evidence>
<feature type="region of interest" description="Disordered" evidence="1">
    <location>
        <begin position="112"/>
        <end position="132"/>
    </location>
</feature>
<proteinExistence type="predicted"/>
<organism evidence="2 3">
    <name type="scientific">Gigaspora margarita</name>
    <dbReference type="NCBI Taxonomy" id="4874"/>
    <lineage>
        <taxon>Eukaryota</taxon>
        <taxon>Fungi</taxon>
        <taxon>Fungi incertae sedis</taxon>
        <taxon>Mucoromycota</taxon>
        <taxon>Glomeromycotina</taxon>
        <taxon>Glomeromycetes</taxon>
        <taxon>Diversisporales</taxon>
        <taxon>Gigasporaceae</taxon>
        <taxon>Gigaspora</taxon>
    </lineage>
</organism>
<evidence type="ECO:0000313" key="3">
    <source>
        <dbReference type="Proteomes" id="UP000789901"/>
    </source>
</evidence>
<protein>
    <submittedName>
        <fullName evidence="2">30922_t:CDS:1</fullName>
    </submittedName>
</protein>
<evidence type="ECO:0000256" key="1">
    <source>
        <dbReference type="SAM" id="MobiDB-lite"/>
    </source>
</evidence>
<feature type="compositionally biased region" description="Basic and acidic residues" evidence="1">
    <location>
        <begin position="123"/>
        <end position="132"/>
    </location>
</feature>
<keyword evidence="3" id="KW-1185">Reference proteome</keyword>